<dbReference type="Proteomes" id="UP001055153">
    <property type="component" value="Unassembled WGS sequence"/>
</dbReference>
<comment type="similarity">
    <text evidence="2">Belongs to the TrbL/VirB6 family.</text>
</comment>
<feature type="transmembrane region" description="Helical" evidence="7">
    <location>
        <begin position="255"/>
        <end position="272"/>
    </location>
</feature>
<sequence length="642" mass="62392">MRRRANPALPALFALLALAMFVVAMPADAHAQAGQVLDSLVDRFQAATSRWESAIKSAAISLFWILAAIEFAVSAIFLALSGSGIQNFASEVVKRILVVGIFYFILDQGPAVVDAVIKSFRQIAQNAGGVGFKPSDIFNAGVQVAQKLADNVSFWTDSGKSVALLIAALVVVVCFALIAAIVIVTTVEMWIVTYAGIILLGFGGSGFTKDYAIKYLTYAISVGLKLMVMGLVVSIGQSIISETVRNFSNTSNTEIYTVVGVAIVLLAVTKALPSMLQSVVVGSSVGSNTTLLGVAAGAAGAAVGAVAGPAAVGVAAARGGGSIGQMAGRAIGAVAGAAFDRAASVPGSRMGSVMGNAASRLRLGNQQAARLLGPGSSSGARATGASQPMLTSGSGGGRPPSSPSGGGAGRGASASSGSDGVSTPAAGVSSGGTSSPAGFAGPAAATAGAGSMGANSAAPSATGRTVPSTTAPAGGSQSPGATSAAAAARGFSPREAIAAAVSMSQTGGGAAPAASQASAGSPGPAGEAGEGDALRDAALAVSTGATPAMSETSSSDAAARPRVQAGTEAVPATSGSPSSRHGVDGRSAGTAQSLNTALRSGAPAGGAPPSERVPSAAYVSSVPPPKSRPLAFTSTKTTTPRS</sequence>
<keyword evidence="3 7" id="KW-0812">Transmembrane</keyword>
<dbReference type="InterPro" id="IPR007688">
    <property type="entry name" value="Conjugal_tfr_TrbL/VirB6"/>
</dbReference>
<evidence type="ECO:0000256" key="5">
    <source>
        <dbReference type="ARBA" id="ARBA00023136"/>
    </source>
</evidence>
<feature type="signal peptide" evidence="8">
    <location>
        <begin position="1"/>
        <end position="31"/>
    </location>
</feature>
<feature type="chain" id="PRO_5046693130" description="P-type conjugative transfer protein TrbL" evidence="8">
    <location>
        <begin position="32"/>
        <end position="642"/>
    </location>
</feature>
<evidence type="ECO:0000256" key="3">
    <source>
        <dbReference type="ARBA" id="ARBA00022692"/>
    </source>
</evidence>
<feature type="compositionally biased region" description="Gly residues" evidence="6">
    <location>
        <begin position="393"/>
        <end position="410"/>
    </location>
</feature>
<accession>A0ABQ4SKV7</accession>
<comment type="subcellular location">
    <subcellularLocation>
        <location evidence="1">Membrane</location>
        <topology evidence="1">Multi-pass membrane protein</topology>
    </subcellularLocation>
</comment>
<evidence type="ECO:0000256" key="4">
    <source>
        <dbReference type="ARBA" id="ARBA00022989"/>
    </source>
</evidence>
<dbReference type="Pfam" id="PF04610">
    <property type="entry name" value="TrbL"/>
    <property type="match status" value="1"/>
</dbReference>
<feature type="compositionally biased region" description="Polar residues" evidence="6">
    <location>
        <begin position="543"/>
        <end position="556"/>
    </location>
</feature>
<keyword evidence="5 7" id="KW-0472">Membrane</keyword>
<feature type="transmembrane region" description="Helical" evidence="7">
    <location>
        <begin position="189"/>
        <end position="208"/>
    </location>
</feature>
<feature type="transmembrane region" description="Helical" evidence="7">
    <location>
        <begin position="162"/>
        <end position="183"/>
    </location>
</feature>
<keyword evidence="8" id="KW-0732">Signal</keyword>
<evidence type="ECO:0000256" key="2">
    <source>
        <dbReference type="ARBA" id="ARBA00007802"/>
    </source>
</evidence>
<comment type="caution">
    <text evidence="9">The sequence shown here is derived from an EMBL/GenBank/DDBJ whole genome shotgun (WGS) entry which is preliminary data.</text>
</comment>
<evidence type="ECO:0000256" key="7">
    <source>
        <dbReference type="SAM" id="Phobius"/>
    </source>
</evidence>
<evidence type="ECO:0000256" key="6">
    <source>
        <dbReference type="SAM" id="MobiDB-lite"/>
    </source>
</evidence>
<gene>
    <name evidence="9" type="ORF">GMJLKIPL_4320</name>
</gene>
<feature type="region of interest" description="Disordered" evidence="6">
    <location>
        <begin position="506"/>
        <end position="642"/>
    </location>
</feature>
<keyword evidence="4 7" id="KW-1133">Transmembrane helix</keyword>
<feature type="compositionally biased region" description="Low complexity" evidence="6">
    <location>
        <begin position="373"/>
        <end position="386"/>
    </location>
</feature>
<name>A0ABQ4SKV7_9HYPH</name>
<dbReference type="NCBIfam" id="TIGR02783">
    <property type="entry name" value="TrbL_P"/>
    <property type="match status" value="1"/>
</dbReference>
<feature type="compositionally biased region" description="Polar residues" evidence="6">
    <location>
        <begin position="589"/>
        <end position="598"/>
    </location>
</feature>
<organism evidence="9 10">
    <name type="scientific">Methylobacterium isbiliense</name>
    <dbReference type="NCBI Taxonomy" id="315478"/>
    <lineage>
        <taxon>Bacteria</taxon>
        <taxon>Pseudomonadati</taxon>
        <taxon>Pseudomonadota</taxon>
        <taxon>Alphaproteobacteria</taxon>
        <taxon>Hyphomicrobiales</taxon>
        <taxon>Methylobacteriaceae</taxon>
        <taxon>Methylobacterium</taxon>
    </lineage>
</organism>
<feature type="compositionally biased region" description="Low complexity" evidence="6">
    <location>
        <begin position="511"/>
        <end position="527"/>
    </location>
</feature>
<dbReference type="EMBL" id="BPQQ01000054">
    <property type="protein sequence ID" value="GJE02373.1"/>
    <property type="molecule type" value="Genomic_DNA"/>
</dbReference>
<feature type="compositionally biased region" description="Low complexity" evidence="6">
    <location>
        <begin position="431"/>
        <end position="461"/>
    </location>
</feature>
<reference evidence="9" key="2">
    <citation type="submission" date="2021-08" db="EMBL/GenBank/DDBJ databases">
        <authorList>
            <person name="Tani A."/>
            <person name="Ola A."/>
            <person name="Ogura Y."/>
            <person name="Katsura K."/>
            <person name="Hayashi T."/>
        </authorList>
    </citation>
    <scope>NUCLEOTIDE SEQUENCE</scope>
    <source>
        <strain evidence="9">DSM 17168</strain>
    </source>
</reference>
<feature type="region of interest" description="Disordered" evidence="6">
    <location>
        <begin position="370"/>
        <end position="488"/>
    </location>
</feature>
<dbReference type="RefSeq" id="WP_238238430.1">
    <property type="nucleotide sequence ID" value="NZ_BPQQ01000054.1"/>
</dbReference>
<evidence type="ECO:0000256" key="1">
    <source>
        <dbReference type="ARBA" id="ARBA00004141"/>
    </source>
</evidence>
<evidence type="ECO:0008006" key="11">
    <source>
        <dbReference type="Google" id="ProtNLM"/>
    </source>
</evidence>
<evidence type="ECO:0000256" key="8">
    <source>
        <dbReference type="SAM" id="SignalP"/>
    </source>
</evidence>
<feature type="transmembrane region" description="Helical" evidence="7">
    <location>
        <begin position="215"/>
        <end position="235"/>
    </location>
</feature>
<proteinExistence type="inferred from homology"/>
<evidence type="ECO:0000313" key="9">
    <source>
        <dbReference type="EMBL" id="GJE02373.1"/>
    </source>
</evidence>
<reference evidence="9" key="1">
    <citation type="journal article" date="2021" name="Front. Microbiol.">
        <title>Comprehensive Comparative Genomics and Phenotyping of Methylobacterium Species.</title>
        <authorList>
            <person name="Alessa O."/>
            <person name="Ogura Y."/>
            <person name="Fujitani Y."/>
            <person name="Takami H."/>
            <person name="Hayashi T."/>
            <person name="Sahin N."/>
            <person name="Tani A."/>
        </authorList>
    </citation>
    <scope>NUCLEOTIDE SEQUENCE</scope>
    <source>
        <strain evidence="9">DSM 17168</strain>
    </source>
</reference>
<feature type="compositionally biased region" description="Polar residues" evidence="6">
    <location>
        <begin position="632"/>
        <end position="642"/>
    </location>
</feature>
<keyword evidence="10" id="KW-1185">Reference proteome</keyword>
<evidence type="ECO:0000313" key="10">
    <source>
        <dbReference type="Proteomes" id="UP001055153"/>
    </source>
</evidence>
<protein>
    <recommendedName>
        <fullName evidence="11">P-type conjugative transfer protein TrbL</fullName>
    </recommendedName>
</protein>
<feature type="transmembrane region" description="Helical" evidence="7">
    <location>
        <begin position="55"/>
        <end position="80"/>
    </location>
</feature>
<dbReference type="InterPro" id="IPR014150">
    <property type="entry name" value="Conjugal_tfr_TrbL"/>
</dbReference>
<feature type="compositionally biased region" description="Low complexity" evidence="6">
    <location>
        <begin position="471"/>
        <end position="488"/>
    </location>
</feature>